<evidence type="ECO:0000313" key="8">
    <source>
        <dbReference type="Proteomes" id="UP000594463"/>
    </source>
</evidence>
<evidence type="ECO:0000256" key="4">
    <source>
        <dbReference type="ARBA" id="ARBA00022989"/>
    </source>
</evidence>
<evidence type="ECO:0000256" key="1">
    <source>
        <dbReference type="ARBA" id="ARBA00004651"/>
    </source>
</evidence>
<keyword evidence="8" id="KW-1185">Reference proteome</keyword>
<dbReference type="Pfam" id="PF03899">
    <property type="entry name" value="ATP-synt_I"/>
    <property type="match status" value="1"/>
</dbReference>
<dbReference type="RefSeq" id="WP_218111351.1">
    <property type="nucleotide sequence ID" value="NZ_CP065383.1"/>
</dbReference>
<feature type="transmembrane region" description="Helical" evidence="6">
    <location>
        <begin position="7"/>
        <end position="26"/>
    </location>
</feature>
<keyword evidence="2" id="KW-1003">Cell membrane</keyword>
<accession>A0A7T1F3Y1</accession>
<evidence type="ECO:0000256" key="5">
    <source>
        <dbReference type="ARBA" id="ARBA00023136"/>
    </source>
</evidence>
<dbReference type="AlphaFoldDB" id="A0A7T1F3Y1"/>
<protein>
    <submittedName>
        <fullName evidence="7">Uncharacterized protein</fullName>
    </submittedName>
</protein>
<evidence type="ECO:0000256" key="2">
    <source>
        <dbReference type="ARBA" id="ARBA00022475"/>
    </source>
</evidence>
<dbReference type="GO" id="GO:0005886">
    <property type="term" value="C:plasma membrane"/>
    <property type="evidence" value="ECO:0007669"/>
    <property type="project" value="UniProtKB-SubCell"/>
</dbReference>
<feature type="transmembrane region" description="Helical" evidence="6">
    <location>
        <begin position="38"/>
        <end position="59"/>
    </location>
</feature>
<name>A0A7T1F3Y1_ATRLM</name>
<evidence type="ECO:0000313" key="7">
    <source>
        <dbReference type="EMBL" id="QPM68860.1"/>
    </source>
</evidence>
<dbReference type="KEGG" id="alam:RT761_02086"/>
<evidence type="ECO:0000256" key="6">
    <source>
        <dbReference type="SAM" id="Phobius"/>
    </source>
</evidence>
<dbReference type="EMBL" id="CP065383">
    <property type="protein sequence ID" value="QPM68860.1"/>
    <property type="molecule type" value="Genomic_DNA"/>
</dbReference>
<proteinExistence type="predicted"/>
<keyword evidence="5 6" id="KW-0472">Membrane</keyword>
<comment type="subcellular location">
    <subcellularLocation>
        <location evidence="1">Cell membrane</location>
        <topology evidence="1">Multi-pass membrane protein</topology>
    </subcellularLocation>
</comment>
<gene>
    <name evidence="7" type="ORF">RT761_02086</name>
</gene>
<evidence type="ECO:0000256" key="3">
    <source>
        <dbReference type="ARBA" id="ARBA00022692"/>
    </source>
</evidence>
<keyword evidence="3 6" id="KW-0812">Transmembrane</keyword>
<organism evidence="7 8">
    <name type="scientific">Atribacter laminatus</name>
    <dbReference type="NCBI Taxonomy" id="2847778"/>
    <lineage>
        <taxon>Bacteria</taxon>
        <taxon>Pseudomonadati</taxon>
        <taxon>Atribacterota</taxon>
        <taxon>Atribacteria</taxon>
        <taxon>Atribacterales</taxon>
        <taxon>Atribacteraceae</taxon>
        <taxon>Atribacter</taxon>
    </lineage>
</organism>
<reference evidence="7 8" key="1">
    <citation type="journal article" date="2021" name="Nat. Commun.">
        <title>Isolation of a member of the candidate phylum Atribacteria reveals a unique cell membrane structure.</title>
        <authorList>
            <person name="Taiki K."/>
            <person name="Nobu M.K."/>
            <person name="Kusada H."/>
            <person name="Meng X.-Y."/>
            <person name="Hosoki N."/>
            <person name="Uematsu K."/>
            <person name="Yoshioka H."/>
            <person name="Kamagata Y."/>
            <person name="Tamaki H."/>
        </authorList>
    </citation>
    <scope>NUCLEOTIDE SEQUENCE [LARGE SCALE GENOMIC DNA]</scope>
    <source>
        <strain evidence="7 8">RT761</strain>
    </source>
</reference>
<dbReference type="Proteomes" id="UP000594463">
    <property type="component" value="Chromosome"/>
</dbReference>
<feature type="transmembrane region" description="Helical" evidence="6">
    <location>
        <begin position="66"/>
        <end position="86"/>
    </location>
</feature>
<keyword evidence="4 6" id="KW-1133">Transmembrane helix</keyword>
<sequence>MNTIIKAIISILLGAGLSTFVAWLVAWNVKKLIYFKKYQPFTGLIGRLATTGVFIIFILKYIKPDILMFFLGFFITYFLTVWIISIKFF</sequence>
<dbReference type="InterPro" id="IPR005598">
    <property type="entry name" value="ATP_synth_I"/>
</dbReference>